<dbReference type="GO" id="GO:0005829">
    <property type="term" value="C:cytosol"/>
    <property type="evidence" value="ECO:0007669"/>
    <property type="project" value="TreeGrafter"/>
</dbReference>
<evidence type="ECO:0000256" key="5">
    <source>
        <dbReference type="ARBA" id="ARBA00022884"/>
    </source>
</evidence>
<organism evidence="12 13">
    <name type="scientific">Kingdonia uniflora</name>
    <dbReference type="NCBI Taxonomy" id="39325"/>
    <lineage>
        <taxon>Eukaryota</taxon>
        <taxon>Viridiplantae</taxon>
        <taxon>Streptophyta</taxon>
        <taxon>Embryophyta</taxon>
        <taxon>Tracheophyta</taxon>
        <taxon>Spermatophyta</taxon>
        <taxon>Magnoliopsida</taxon>
        <taxon>Ranunculales</taxon>
        <taxon>Circaeasteraceae</taxon>
        <taxon>Kingdonia</taxon>
    </lineage>
</organism>
<name>A0A7J7MZI1_9MAGN</name>
<dbReference type="FunFam" id="3.30.70.330:FF:000144">
    <property type="entry name" value="Polyadenylate-binding protein RBP47B"/>
    <property type="match status" value="1"/>
</dbReference>
<dbReference type="Gene3D" id="3.30.70.330">
    <property type="match status" value="1"/>
</dbReference>
<evidence type="ECO:0000256" key="7">
    <source>
        <dbReference type="ARBA" id="ARBA00057395"/>
    </source>
</evidence>
<dbReference type="SMART" id="SM00360">
    <property type="entry name" value="RRM"/>
    <property type="match status" value="1"/>
</dbReference>
<comment type="similarity">
    <text evidence="8">Belongs to the polyadenylate-binding RBP47 family.</text>
</comment>
<dbReference type="PANTHER" id="PTHR47640:SF9">
    <property type="entry name" value="POLYADENYLATE-BINDING PROTEIN RBP47B"/>
    <property type="match status" value="1"/>
</dbReference>
<evidence type="ECO:0000256" key="3">
    <source>
        <dbReference type="ARBA" id="ARBA00022664"/>
    </source>
</evidence>
<evidence type="ECO:0000256" key="9">
    <source>
        <dbReference type="ARBA" id="ARBA00063471"/>
    </source>
</evidence>
<evidence type="ECO:0000256" key="10">
    <source>
        <dbReference type="PROSITE-ProRule" id="PRU00176"/>
    </source>
</evidence>
<dbReference type="PROSITE" id="PS50102">
    <property type="entry name" value="RRM"/>
    <property type="match status" value="1"/>
</dbReference>
<comment type="caution">
    <text evidence="12">The sequence shown here is derived from an EMBL/GenBank/DDBJ whole genome shotgun (WGS) entry which is preliminary data.</text>
</comment>
<comment type="function">
    <text evidence="7">Heterogeneous nuclear ribonucleoprotein (hnRNP)-protein binding the poly(A) tail of mRNA and probably involved in some steps of pre-mRNA maturation.</text>
</comment>
<dbReference type="CDD" id="cd12345">
    <property type="entry name" value="RRM2_SECp43_like"/>
    <property type="match status" value="1"/>
</dbReference>
<evidence type="ECO:0000256" key="6">
    <source>
        <dbReference type="ARBA" id="ARBA00023242"/>
    </source>
</evidence>
<evidence type="ECO:0000313" key="13">
    <source>
        <dbReference type="Proteomes" id="UP000541444"/>
    </source>
</evidence>
<keyword evidence="13" id="KW-1185">Reference proteome</keyword>
<protein>
    <recommendedName>
        <fullName evidence="11">RRM domain-containing protein</fullName>
    </recommendedName>
</protein>
<dbReference type="SUPFAM" id="SSF54928">
    <property type="entry name" value="RNA-binding domain, RBD"/>
    <property type="match status" value="1"/>
</dbReference>
<dbReference type="OrthoDB" id="446113at2759"/>
<evidence type="ECO:0000256" key="8">
    <source>
        <dbReference type="ARBA" id="ARBA00061069"/>
    </source>
</evidence>
<dbReference type="InterPro" id="IPR000504">
    <property type="entry name" value="RRM_dom"/>
</dbReference>
<keyword evidence="5 10" id="KW-0694">RNA-binding</keyword>
<evidence type="ECO:0000256" key="1">
    <source>
        <dbReference type="ARBA" id="ARBA00004123"/>
    </source>
</evidence>
<accession>A0A7J7MZI1</accession>
<dbReference type="EMBL" id="JACGCM010001166">
    <property type="protein sequence ID" value="KAF6160180.1"/>
    <property type="molecule type" value="Genomic_DNA"/>
</dbReference>
<proteinExistence type="inferred from homology"/>
<evidence type="ECO:0000313" key="12">
    <source>
        <dbReference type="EMBL" id="KAF6160180.1"/>
    </source>
</evidence>
<dbReference type="AlphaFoldDB" id="A0A7J7MZI1"/>
<dbReference type="InterPro" id="IPR035979">
    <property type="entry name" value="RBD_domain_sf"/>
</dbReference>
<dbReference type="InterPro" id="IPR050825">
    <property type="entry name" value="RBM42_RBP45_47-like"/>
</dbReference>
<dbReference type="Pfam" id="PF00076">
    <property type="entry name" value="RRM_1"/>
    <property type="match status" value="1"/>
</dbReference>
<dbReference type="GO" id="GO:0006397">
    <property type="term" value="P:mRNA processing"/>
    <property type="evidence" value="ECO:0007669"/>
    <property type="project" value="UniProtKB-KW"/>
</dbReference>
<dbReference type="Proteomes" id="UP000541444">
    <property type="component" value="Unassembled WGS sequence"/>
</dbReference>
<keyword evidence="3" id="KW-0507">mRNA processing</keyword>
<comment type="subunit">
    <text evidence="9">Interacts with the poly(A) tail of mRNA in nucleus.</text>
</comment>
<dbReference type="GO" id="GO:0003729">
    <property type="term" value="F:mRNA binding"/>
    <property type="evidence" value="ECO:0007669"/>
    <property type="project" value="InterPro"/>
</dbReference>
<dbReference type="PANTHER" id="PTHR47640">
    <property type="entry name" value="TRNA SELENOCYSTEINE 1-ASSOCIATED PROTEIN 1-RELATED-RELATED"/>
    <property type="match status" value="1"/>
</dbReference>
<evidence type="ECO:0000256" key="4">
    <source>
        <dbReference type="ARBA" id="ARBA00022737"/>
    </source>
</evidence>
<feature type="domain" description="RRM" evidence="11">
    <location>
        <begin position="70"/>
        <end position="149"/>
    </location>
</feature>
<feature type="non-terminal residue" evidence="12">
    <location>
        <position position="1"/>
    </location>
</feature>
<comment type="subcellular location">
    <subcellularLocation>
        <location evidence="2">Cytoplasmic granule</location>
    </subcellularLocation>
    <subcellularLocation>
        <location evidence="1">Nucleus</location>
    </subcellularLocation>
</comment>
<keyword evidence="4" id="KW-0677">Repeat</keyword>
<dbReference type="InterPro" id="IPR012677">
    <property type="entry name" value="Nucleotide-bd_a/b_plait_sf"/>
</dbReference>
<reference evidence="12 13" key="1">
    <citation type="journal article" date="2020" name="IScience">
        <title>Genome Sequencing of the Endangered Kingdonia uniflora (Circaeasteraceae, Ranunculales) Reveals Potential Mechanisms of Evolutionary Specialization.</title>
        <authorList>
            <person name="Sun Y."/>
            <person name="Deng T."/>
            <person name="Zhang A."/>
            <person name="Moore M.J."/>
            <person name="Landis J.B."/>
            <person name="Lin N."/>
            <person name="Zhang H."/>
            <person name="Zhang X."/>
            <person name="Huang J."/>
            <person name="Zhang X."/>
            <person name="Sun H."/>
            <person name="Wang H."/>
        </authorList>
    </citation>
    <scope>NUCLEOTIDE SEQUENCE [LARGE SCALE GENOMIC DNA]</scope>
    <source>
        <strain evidence="12">TB1705</strain>
        <tissue evidence="12">Leaf</tissue>
    </source>
</reference>
<keyword evidence="6" id="KW-0539">Nucleus</keyword>
<sequence length="222" mass="25278">MSDLVVNKLWFVLNGLEILCIAEELILLKYRINVDYGHIHLRKSFIYADEVEDEALSLRYEISYYAFQDYSILIGDLGSDVTDAILQETFGSKFPSVKEVKVVNDATTGRSKGYGFVRFGDENERSQALTQMNGAYCSNKHMRINVATPRKPSGYQQQSQGSAPIQYPSSFMCPFFSYPLEELEERKCHIRIHGYVLKQHIPLGVILLVLLATAIEYSSIKE</sequence>
<dbReference type="GO" id="GO:0005634">
    <property type="term" value="C:nucleus"/>
    <property type="evidence" value="ECO:0007669"/>
    <property type="project" value="UniProtKB-SubCell"/>
</dbReference>
<evidence type="ECO:0000259" key="11">
    <source>
        <dbReference type="PROSITE" id="PS50102"/>
    </source>
</evidence>
<gene>
    <name evidence="12" type="ORF">GIB67_016616</name>
</gene>
<evidence type="ECO:0000256" key="2">
    <source>
        <dbReference type="ARBA" id="ARBA00004463"/>
    </source>
</evidence>